<feature type="compositionally biased region" description="Polar residues" evidence="1">
    <location>
        <begin position="1"/>
        <end position="11"/>
    </location>
</feature>
<proteinExistence type="predicted"/>
<dbReference type="OrthoDB" id="9814966at2"/>
<feature type="domain" description="AB hydrolase-1" evidence="2">
    <location>
        <begin position="54"/>
        <end position="287"/>
    </location>
</feature>
<protein>
    <submittedName>
        <fullName evidence="3">Alpha/beta fold hydrolase</fullName>
    </submittedName>
</protein>
<keyword evidence="4" id="KW-1185">Reference proteome</keyword>
<dbReference type="SUPFAM" id="SSF53474">
    <property type="entry name" value="alpha/beta-Hydrolases"/>
    <property type="match status" value="1"/>
</dbReference>
<dbReference type="GO" id="GO:0016787">
    <property type="term" value="F:hydrolase activity"/>
    <property type="evidence" value="ECO:0007669"/>
    <property type="project" value="UniProtKB-KW"/>
</dbReference>
<gene>
    <name evidence="3" type="ORF">EOE48_08850</name>
</gene>
<dbReference type="RefSeq" id="WP_127728428.1">
    <property type="nucleotide sequence ID" value="NZ_SACP01000006.1"/>
</dbReference>
<dbReference type="InterPro" id="IPR029058">
    <property type="entry name" value="AB_hydrolase_fold"/>
</dbReference>
<accession>A0A437PB25</accession>
<dbReference type="InterPro" id="IPR000073">
    <property type="entry name" value="AB_hydrolase_1"/>
</dbReference>
<comment type="caution">
    <text evidence="3">The sequence shown here is derived from an EMBL/GenBank/DDBJ whole genome shotgun (WGS) entry which is preliminary data.</text>
</comment>
<dbReference type="PANTHER" id="PTHR43194:SF2">
    <property type="entry name" value="PEROXISOMAL MEMBRANE PROTEIN LPX1"/>
    <property type="match status" value="1"/>
</dbReference>
<name>A0A437PB25_9HYPH</name>
<evidence type="ECO:0000313" key="3">
    <source>
        <dbReference type="EMBL" id="RVU19494.1"/>
    </source>
</evidence>
<dbReference type="Gene3D" id="3.40.50.1820">
    <property type="entry name" value="alpha/beta hydrolase"/>
    <property type="match status" value="1"/>
</dbReference>
<keyword evidence="3" id="KW-0378">Hydrolase</keyword>
<evidence type="ECO:0000256" key="1">
    <source>
        <dbReference type="SAM" id="MobiDB-lite"/>
    </source>
</evidence>
<dbReference type="EMBL" id="SACP01000006">
    <property type="protein sequence ID" value="RVU19494.1"/>
    <property type="molecule type" value="Genomic_DNA"/>
</dbReference>
<sequence>MNDPSGQSDTAQGRRFAAAHEAPPAVTRMLARPGAPALEWIEARPGGKAQGAPLLFVHGAFGGAWIWGEIFLPHLARRGRRAAAISLRGHGRSQGAARLRETGLGDYLDDVRHAIAQWPEPPVVVGHSLGALLAQRLIGQVPMRGLALLAPLPPEGLSVIGAQIALTDVGFWLESLAGSLLPGREPAQALSMHWLFSEGLPVAEARRYAARMSAESPLALAEAHWPLPTLPAALLGLPALVVGGGLDRMIWPVTTWRTALYHGAEHHTVADIAHFLQLDRGAEGVARLLLDWLDRRGL</sequence>
<dbReference type="PANTHER" id="PTHR43194">
    <property type="entry name" value="HYDROLASE ALPHA/BETA FOLD FAMILY"/>
    <property type="match status" value="1"/>
</dbReference>
<organism evidence="3 4">
    <name type="scientific">Methylobacterium oryzihabitans</name>
    <dbReference type="NCBI Taxonomy" id="2499852"/>
    <lineage>
        <taxon>Bacteria</taxon>
        <taxon>Pseudomonadati</taxon>
        <taxon>Pseudomonadota</taxon>
        <taxon>Alphaproteobacteria</taxon>
        <taxon>Hyphomicrobiales</taxon>
        <taxon>Methylobacteriaceae</taxon>
        <taxon>Methylobacterium</taxon>
    </lineage>
</organism>
<evidence type="ECO:0000313" key="4">
    <source>
        <dbReference type="Proteomes" id="UP000286997"/>
    </source>
</evidence>
<evidence type="ECO:0000259" key="2">
    <source>
        <dbReference type="Pfam" id="PF12697"/>
    </source>
</evidence>
<dbReference type="Proteomes" id="UP000286997">
    <property type="component" value="Unassembled WGS sequence"/>
</dbReference>
<feature type="region of interest" description="Disordered" evidence="1">
    <location>
        <begin position="1"/>
        <end position="22"/>
    </location>
</feature>
<dbReference type="InterPro" id="IPR050228">
    <property type="entry name" value="Carboxylesterase_BioH"/>
</dbReference>
<dbReference type="Pfam" id="PF12697">
    <property type="entry name" value="Abhydrolase_6"/>
    <property type="match status" value="1"/>
</dbReference>
<reference evidence="3 4" key="1">
    <citation type="submission" date="2019-01" db="EMBL/GenBank/DDBJ databases">
        <authorList>
            <person name="Chen W.-M."/>
        </authorList>
    </citation>
    <scope>NUCLEOTIDE SEQUENCE [LARGE SCALE GENOMIC DNA]</scope>
    <source>
        <strain evidence="3 4">TER-1</strain>
    </source>
</reference>
<dbReference type="AlphaFoldDB" id="A0A437PB25"/>